<dbReference type="Gene3D" id="2.120.10.30">
    <property type="entry name" value="TolB, C-terminal domain"/>
    <property type="match status" value="1"/>
</dbReference>
<name>A0ABP9A5W2_9FLAO</name>
<dbReference type="RefSeq" id="WP_264543435.1">
    <property type="nucleotide sequence ID" value="NZ_BAABIP010000022.1"/>
</dbReference>
<sequence>MKKLLLALSFLSFTYAHAQKEPQKFEEYIISDGGVFGLTISPDSQTALWVKSKGKRDTLIIMESHKRNGKWMKPVVASFSSPNGSWKDIDPVFSPDGKTVLFQSTRSVENHPQRKGFDIWAVKKVKNGWSEPYHLGNTINTDASESFASMTKSGTIYFMKDNETQKGNSDLWVSRLVKGEYQKPENLGSPINTEERESNPYISPNEDYIIYFSSNPKGHGEIDLYISFNNKGKWSEPINLGKPINSELAEFCPFVHQKEKKLYFARQKKMENGLMSEDFYSVDFDVKKYQSKK</sequence>
<reference evidence="3" key="1">
    <citation type="journal article" date="2019" name="Int. J. Syst. Evol. Microbiol.">
        <title>The Global Catalogue of Microorganisms (GCM) 10K type strain sequencing project: providing services to taxonomists for standard genome sequencing and annotation.</title>
        <authorList>
            <consortium name="The Broad Institute Genomics Platform"/>
            <consortium name="The Broad Institute Genome Sequencing Center for Infectious Disease"/>
            <person name="Wu L."/>
            <person name="Ma J."/>
        </authorList>
    </citation>
    <scope>NUCLEOTIDE SEQUENCE [LARGE SCALE GENOMIC DNA]</scope>
    <source>
        <strain evidence="3">JCM 18198</strain>
    </source>
</reference>
<feature type="chain" id="PRO_5046807366" description="WD40-like Beta Propeller Repeat" evidence="1">
    <location>
        <begin position="19"/>
        <end position="293"/>
    </location>
</feature>
<dbReference type="Pfam" id="PF07676">
    <property type="entry name" value="PD40"/>
    <property type="match status" value="2"/>
</dbReference>
<evidence type="ECO:0000313" key="2">
    <source>
        <dbReference type="EMBL" id="GAA4774119.1"/>
    </source>
</evidence>
<keyword evidence="3" id="KW-1185">Reference proteome</keyword>
<accession>A0ABP9A5W2</accession>
<evidence type="ECO:0000256" key="1">
    <source>
        <dbReference type="SAM" id="SignalP"/>
    </source>
</evidence>
<gene>
    <name evidence="2" type="ORF">GCM10023230_25950</name>
</gene>
<dbReference type="InterPro" id="IPR011042">
    <property type="entry name" value="6-blade_b-propeller_TolB-like"/>
</dbReference>
<organism evidence="2 3">
    <name type="scientific">Flavobacterium hankyongi</name>
    <dbReference type="NCBI Taxonomy" id="1176532"/>
    <lineage>
        <taxon>Bacteria</taxon>
        <taxon>Pseudomonadati</taxon>
        <taxon>Bacteroidota</taxon>
        <taxon>Flavobacteriia</taxon>
        <taxon>Flavobacteriales</taxon>
        <taxon>Flavobacteriaceae</taxon>
        <taxon>Flavobacterium</taxon>
    </lineage>
</organism>
<evidence type="ECO:0000313" key="3">
    <source>
        <dbReference type="Proteomes" id="UP001500141"/>
    </source>
</evidence>
<feature type="signal peptide" evidence="1">
    <location>
        <begin position="1"/>
        <end position="18"/>
    </location>
</feature>
<dbReference type="SUPFAM" id="SSF82171">
    <property type="entry name" value="DPP6 N-terminal domain-like"/>
    <property type="match status" value="1"/>
</dbReference>
<dbReference type="Proteomes" id="UP001500141">
    <property type="component" value="Unassembled WGS sequence"/>
</dbReference>
<evidence type="ECO:0008006" key="4">
    <source>
        <dbReference type="Google" id="ProtNLM"/>
    </source>
</evidence>
<dbReference type="EMBL" id="BAABIP010000022">
    <property type="protein sequence ID" value="GAA4774119.1"/>
    <property type="molecule type" value="Genomic_DNA"/>
</dbReference>
<proteinExistence type="predicted"/>
<protein>
    <recommendedName>
        <fullName evidence="4">WD40-like Beta Propeller Repeat</fullName>
    </recommendedName>
</protein>
<comment type="caution">
    <text evidence="2">The sequence shown here is derived from an EMBL/GenBank/DDBJ whole genome shotgun (WGS) entry which is preliminary data.</text>
</comment>
<keyword evidence="1" id="KW-0732">Signal</keyword>
<dbReference type="InterPro" id="IPR011659">
    <property type="entry name" value="WD40"/>
</dbReference>